<accession>A0ABS2Y9U4</accession>
<evidence type="ECO:0000259" key="6">
    <source>
        <dbReference type="PROSITE" id="PS51461"/>
    </source>
</evidence>
<feature type="compositionally biased region" description="Pro residues" evidence="5">
    <location>
        <begin position="67"/>
        <end position="76"/>
    </location>
</feature>
<feature type="non-terminal residue" evidence="7">
    <location>
        <position position="349"/>
    </location>
</feature>
<evidence type="ECO:0000256" key="3">
    <source>
        <dbReference type="ARBA" id="ARBA00022530"/>
    </source>
</evidence>
<dbReference type="EMBL" id="JAAWVQ010127888">
    <property type="protein sequence ID" value="MBN3283494.1"/>
    <property type="molecule type" value="Genomic_DNA"/>
</dbReference>
<comment type="caution">
    <text evidence="7">The sequence shown here is derived from an EMBL/GenBank/DDBJ whole genome shotgun (WGS) entry which is preliminary data.</text>
</comment>
<feature type="compositionally biased region" description="Gly residues" evidence="5">
    <location>
        <begin position="32"/>
        <end position="41"/>
    </location>
</feature>
<feature type="compositionally biased region" description="Pro residues" evidence="5">
    <location>
        <begin position="45"/>
        <end position="54"/>
    </location>
</feature>
<keyword evidence="2" id="KW-0964">Secreted</keyword>
<evidence type="ECO:0000313" key="7">
    <source>
        <dbReference type="EMBL" id="MBN3283494.1"/>
    </source>
</evidence>
<evidence type="ECO:0000256" key="5">
    <source>
        <dbReference type="SAM" id="MobiDB-lite"/>
    </source>
</evidence>
<proteinExistence type="predicted"/>
<organism evidence="7 8">
    <name type="scientific">Polyodon spathula</name>
    <name type="common">North American paddlefish</name>
    <name type="synonym">Squalus spathula</name>
    <dbReference type="NCBI Taxonomy" id="7913"/>
    <lineage>
        <taxon>Eukaryota</taxon>
        <taxon>Metazoa</taxon>
        <taxon>Chordata</taxon>
        <taxon>Craniata</taxon>
        <taxon>Vertebrata</taxon>
        <taxon>Euteleostomi</taxon>
        <taxon>Actinopterygii</taxon>
        <taxon>Chondrostei</taxon>
        <taxon>Acipenseriformes</taxon>
        <taxon>Polyodontidae</taxon>
        <taxon>Polyodon</taxon>
    </lineage>
</organism>
<keyword evidence="4" id="KW-0176">Collagen</keyword>
<keyword evidence="8" id="KW-1185">Reference proteome</keyword>
<dbReference type="Pfam" id="PF01391">
    <property type="entry name" value="Collagen"/>
    <property type="match status" value="1"/>
</dbReference>
<dbReference type="PANTHER" id="PTHR24637:SF421">
    <property type="entry name" value="CUTICLE COLLAGEN DPY-2"/>
    <property type="match status" value="1"/>
</dbReference>
<evidence type="ECO:0000256" key="4">
    <source>
        <dbReference type="ARBA" id="ARBA00023119"/>
    </source>
</evidence>
<evidence type="ECO:0000256" key="1">
    <source>
        <dbReference type="ARBA" id="ARBA00004613"/>
    </source>
</evidence>
<keyword evidence="3" id="KW-0272">Extracellular matrix</keyword>
<gene>
    <name evidence="7" type="primary">Col11a1_1</name>
    <name evidence="7" type="ORF">GTO93_0001918</name>
</gene>
<dbReference type="SMART" id="SM00038">
    <property type="entry name" value="COLFI"/>
    <property type="match status" value="1"/>
</dbReference>
<dbReference type="PANTHER" id="PTHR24637">
    <property type="entry name" value="COLLAGEN"/>
    <property type="match status" value="1"/>
</dbReference>
<dbReference type="PROSITE" id="PS51461">
    <property type="entry name" value="NC1_FIB"/>
    <property type="match status" value="1"/>
</dbReference>
<feature type="domain" description="Fibrillar collagen NC1" evidence="6">
    <location>
        <begin position="114"/>
        <end position="348"/>
    </location>
</feature>
<evidence type="ECO:0000313" key="8">
    <source>
        <dbReference type="Proteomes" id="UP001166093"/>
    </source>
</evidence>
<feature type="non-terminal residue" evidence="7">
    <location>
        <position position="1"/>
    </location>
</feature>
<sequence>QGHAGLIGLIGTPGEQGEKGDRGMPGSQGAQGPKGDGGVVGPLGPLGPPGPPGLPGATGQRGDTGPVGPPGLPGPPAEMTEPLPVQGTGKRRRHSETVQGDQPEDVSDTVDGMEEVFASLNSMKSEVEQMRKPLGTFESPARTCKELHMCQPHFRDGDYWIDPNQGCHRDSFKVFCNFTAEGETCLFPDKKSEAVKLASWNKEKQGSWFSDFKRGKKFYYIDSDGNPVQVVQMTFLKLLSATARQTFTYNCQKSIGWYDSTSNSHDKSLRFLGANDEELSYAKTPFMRALYDGCEASLHSLSRKSNEKTILEIDSVKVEVLPIKDVAVSDFGQSSQKFGFEVGPVCFNG</sequence>
<evidence type="ECO:0000256" key="2">
    <source>
        <dbReference type="ARBA" id="ARBA00022525"/>
    </source>
</evidence>
<name>A0ABS2Y9U4_POLSP</name>
<dbReference type="Gene3D" id="2.60.120.1000">
    <property type="match status" value="1"/>
</dbReference>
<comment type="subcellular location">
    <subcellularLocation>
        <location evidence="1">Secreted</location>
    </subcellularLocation>
</comment>
<dbReference type="InterPro" id="IPR000885">
    <property type="entry name" value="Fib_collagen_C"/>
</dbReference>
<dbReference type="Proteomes" id="UP001166093">
    <property type="component" value="Unassembled WGS sequence"/>
</dbReference>
<dbReference type="Pfam" id="PF01410">
    <property type="entry name" value="COLFI"/>
    <property type="match status" value="1"/>
</dbReference>
<dbReference type="InterPro" id="IPR008160">
    <property type="entry name" value="Collagen"/>
</dbReference>
<protein>
    <submittedName>
        <fullName evidence="7">COBA1 protein</fullName>
    </submittedName>
</protein>
<reference evidence="7" key="1">
    <citation type="journal article" date="2021" name="Cell">
        <title>Tracing the genetic footprints of vertebrate landing in non-teleost ray-finned fishes.</title>
        <authorList>
            <person name="Bi X."/>
            <person name="Wang K."/>
            <person name="Yang L."/>
            <person name="Pan H."/>
            <person name="Jiang H."/>
            <person name="Wei Q."/>
            <person name="Fang M."/>
            <person name="Yu H."/>
            <person name="Zhu C."/>
            <person name="Cai Y."/>
            <person name="He Y."/>
            <person name="Gan X."/>
            <person name="Zeng H."/>
            <person name="Yu D."/>
            <person name="Zhu Y."/>
            <person name="Jiang H."/>
            <person name="Qiu Q."/>
            <person name="Yang H."/>
            <person name="Zhang Y.E."/>
            <person name="Wang W."/>
            <person name="Zhu M."/>
            <person name="He S."/>
            <person name="Zhang G."/>
        </authorList>
    </citation>
    <scope>NUCLEOTIDE SEQUENCE</scope>
    <source>
        <strain evidence="7">Pddl_001</strain>
    </source>
</reference>
<feature type="region of interest" description="Disordered" evidence="5">
    <location>
        <begin position="1"/>
        <end position="108"/>
    </location>
</feature>